<proteinExistence type="predicted"/>
<keyword evidence="3" id="KW-0539">Nucleus</keyword>
<dbReference type="GO" id="GO:0006364">
    <property type="term" value="P:rRNA processing"/>
    <property type="evidence" value="ECO:0007669"/>
    <property type="project" value="InterPro"/>
</dbReference>
<reference evidence="5" key="1">
    <citation type="journal article" date="2020" name="Nat. Commun.">
        <title>Large-scale genome sequencing of mycorrhizal fungi provides insights into the early evolution of symbiotic traits.</title>
        <authorList>
            <person name="Miyauchi S."/>
            <person name="Kiss E."/>
            <person name="Kuo A."/>
            <person name="Drula E."/>
            <person name="Kohler A."/>
            <person name="Sanchez-Garcia M."/>
            <person name="Morin E."/>
            <person name="Andreopoulos B."/>
            <person name="Barry K.W."/>
            <person name="Bonito G."/>
            <person name="Buee M."/>
            <person name="Carver A."/>
            <person name="Chen C."/>
            <person name="Cichocki N."/>
            <person name="Clum A."/>
            <person name="Culley D."/>
            <person name="Crous P.W."/>
            <person name="Fauchery L."/>
            <person name="Girlanda M."/>
            <person name="Hayes R.D."/>
            <person name="Keri Z."/>
            <person name="LaButti K."/>
            <person name="Lipzen A."/>
            <person name="Lombard V."/>
            <person name="Magnuson J."/>
            <person name="Maillard F."/>
            <person name="Murat C."/>
            <person name="Nolan M."/>
            <person name="Ohm R.A."/>
            <person name="Pangilinan J."/>
            <person name="Pereira M.F."/>
            <person name="Perotto S."/>
            <person name="Peter M."/>
            <person name="Pfister S."/>
            <person name="Riley R."/>
            <person name="Sitrit Y."/>
            <person name="Stielow J.B."/>
            <person name="Szollosi G."/>
            <person name="Zifcakova L."/>
            <person name="Stursova M."/>
            <person name="Spatafora J.W."/>
            <person name="Tedersoo L."/>
            <person name="Vaario L.M."/>
            <person name="Yamada A."/>
            <person name="Yan M."/>
            <person name="Wang P."/>
            <person name="Xu J."/>
            <person name="Bruns T."/>
            <person name="Baldrian P."/>
            <person name="Vilgalys R."/>
            <person name="Dunand C."/>
            <person name="Henrissat B."/>
            <person name="Grigoriev I.V."/>
            <person name="Hibbett D."/>
            <person name="Nagy L.G."/>
            <person name="Martin F.M."/>
        </authorList>
    </citation>
    <scope>NUCLEOTIDE SEQUENCE</scope>
    <source>
        <strain evidence="5">UP504</strain>
    </source>
</reference>
<comment type="caution">
    <text evidence="5">The sequence shown here is derived from an EMBL/GenBank/DDBJ whole genome shotgun (WGS) entry which is preliminary data.</text>
</comment>
<dbReference type="AlphaFoldDB" id="A0A9P6AMT4"/>
<sequence length="539" mass="59071">MGSYNETNQRGRALVVPITSPSTELESAVDWLLKASKLREEDIKQTEELQMSNLTIKEVAARQVKAKRISKIKSKTFWKIQKKAREKNALMLDRIGALDPEAANLNSGLHAPKNGQPCDTRIAANFDVDQWQELNAQLEHSKQLRHKIQGLNEDDDAPEDFIESDGENDVPEERGYCATKSMADDFRAELVTVMADGIDIVGSEGDGPSALEAVQGNQGRLIFCPTADQSQNAGPSRVMPVCLTKSNESNTSSVTLKSSIESVTASPQLDLGPPSLPSQHIPPSDRESLAGEPATSVKEKNEILVSKKSSLASKSKVALKKQLARTEDALSHEVDDAVVEISLDKAMTIDHAKQKPKQKSKQEGKETMEVVNPVVDPTFWNPDDDGDGAEEEGVKAFEQRNLVALAFAGDNVGEREIEADAPTTVDMMLPGWGSWGGRGTKKSQPKPHFIQKVPGVAPAACADTRKAQVIISERKDKKAGCYMVKDLPHLYTTKAYFESSLEMPIGPEWNTRMGFQKSTLPKVIKKQMGTVINPTEKLF</sequence>
<dbReference type="GO" id="GO:0032040">
    <property type="term" value="C:small-subunit processome"/>
    <property type="evidence" value="ECO:0007669"/>
    <property type="project" value="InterPro"/>
</dbReference>
<comment type="subcellular location">
    <subcellularLocation>
        <location evidence="1">Nucleus</location>
        <location evidence="1">Nucleolus</location>
    </subcellularLocation>
</comment>
<evidence type="ECO:0000256" key="2">
    <source>
        <dbReference type="ARBA" id="ARBA00022553"/>
    </source>
</evidence>
<evidence type="ECO:0000256" key="1">
    <source>
        <dbReference type="ARBA" id="ARBA00004604"/>
    </source>
</evidence>
<dbReference type="PANTHER" id="PTHR14150">
    <property type="entry name" value="U3 SMALL NUCLEOLAR RNA-ASSOCIATED PROTEIN 14"/>
    <property type="match status" value="1"/>
</dbReference>
<dbReference type="Proteomes" id="UP000886523">
    <property type="component" value="Unassembled WGS sequence"/>
</dbReference>
<evidence type="ECO:0000256" key="4">
    <source>
        <dbReference type="SAM" id="MobiDB-lite"/>
    </source>
</evidence>
<organism evidence="5 6">
    <name type="scientific">Hydnum rufescens UP504</name>
    <dbReference type="NCBI Taxonomy" id="1448309"/>
    <lineage>
        <taxon>Eukaryota</taxon>
        <taxon>Fungi</taxon>
        <taxon>Dikarya</taxon>
        <taxon>Basidiomycota</taxon>
        <taxon>Agaricomycotina</taxon>
        <taxon>Agaricomycetes</taxon>
        <taxon>Cantharellales</taxon>
        <taxon>Hydnaceae</taxon>
        <taxon>Hydnum</taxon>
    </lineage>
</organism>
<dbReference type="OrthoDB" id="277439at2759"/>
<accession>A0A9P6AMT4</accession>
<dbReference type="Pfam" id="PF04615">
    <property type="entry name" value="Utp14"/>
    <property type="match status" value="2"/>
</dbReference>
<keyword evidence="2" id="KW-0597">Phosphoprotein</keyword>
<feature type="region of interest" description="Disordered" evidence="4">
    <location>
        <begin position="265"/>
        <end position="298"/>
    </location>
</feature>
<name>A0A9P6AMT4_9AGAM</name>
<protein>
    <submittedName>
        <fullName evidence="5">Uncharacterized protein</fullName>
    </submittedName>
</protein>
<evidence type="ECO:0000313" key="5">
    <source>
        <dbReference type="EMBL" id="KAF9507661.1"/>
    </source>
</evidence>
<evidence type="ECO:0000313" key="6">
    <source>
        <dbReference type="Proteomes" id="UP000886523"/>
    </source>
</evidence>
<evidence type="ECO:0000256" key="3">
    <source>
        <dbReference type="ARBA" id="ARBA00023242"/>
    </source>
</evidence>
<dbReference type="EMBL" id="MU129075">
    <property type="protein sequence ID" value="KAF9507661.1"/>
    <property type="molecule type" value="Genomic_DNA"/>
</dbReference>
<gene>
    <name evidence="5" type="ORF">BS47DRAFT_1366496</name>
</gene>
<dbReference type="InterPro" id="IPR006709">
    <property type="entry name" value="SSU_processome_Utp14"/>
</dbReference>
<keyword evidence="6" id="KW-1185">Reference proteome</keyword>
<dbReference type="PANTHER" id="PTHR14150:SF12">
    <property type="entry name" value="U3 SMALL NUCLEOLAR RNA-ASSOCIATED PROTEIN 14 HOMOLOG A"/>
    <property type="match status" value="1"/>
</dbReference>